<protein>
    <submittedName>
        <fullName evidence="2">Uncharacterized protein</fullName>
    </submittedName>
</protein>
<dbReference type="RefSeq" id="WP_091688058.1">
    <property type="nucleotide sequence ID" value="NZ_BAABFM010000011.1"/>
</dbReference>
<dbReference type="OrthoDB" id="6433774at2"/>
<dbReference type="EMBL" id="FOWD01000038">
    <property type="protein sequence ID" value="SFO54819.1"/>
    <property type="molecule type" value="Genomic_DNA"/>
</dbReference>
<accession>A0A1I5I397</accession>
<feature type="region of interest" description="Disordered" evidence="1">
    <location>
        <begin position="1"/>
        <end position="62"/>
    </location>
</feature>
<evidence type="ECO:0000313" key="2">
    <source>
        <dbReference type="EMBL" id="SFO54819.1"/>
    </source>
</evidence>
<gene>
    <name evidence="2" type="ORF">SAMN04489757_13828</name>
</gene>
<dbReference type="Proteomes" id="UP000198806">
    <property type="component" value="Unassembled WGS sequence"/>
</dbReference>
<dbReference type="STRING" id="1527.SAMN04489757_13828"/>
<name>A0A1I5I397_9FIRM</name>
<organism evidence="2 3">
    <name type="scientific">Anaerocolumna aminovalerica</name>
    <dbReference type="NCBI Taxonomy" id="1527"/>
    <lineage>
        <taxon>Bacteria</taxon>
        <taxon>Bacillati</taxon>
        <taxon>Bacillota</taxon>
        <taxon>Clostridia</taxon>
        <taxon>Lachnospirales</taxon>
        <taxon>Lachnospiraceae</taxon>
        <taxon>Anaerocolumna</taxon>
    </lineage>
</organism>
<keyword evidence="3" id="KW-1185">Reference proteome</keyword>
<proteinExistence type="predicted"/>
<dbReference type="AlphaFoldDB" id="A0A1I5I397"/>
<evidence type="ECO:0000313" key="3">
    <source>
        <dbReference type="Proteomes" id="UP000198806"/>
    </source>
</evidence>
<sequence>MLFGRKKPGFVKIEESDKDANNISEETIQETTENKTSVNDSDLNSKTGNEAEDSNKTSEKPDLLEFLSSLPDVEDEFADLVEPEDQNEAENEEMTEAMKLADYIRLRSAAGNLTKYASLKKEIEEVDQILMEIKKDEACEDIVYKEGQNDKYYYSKLNMSDNYAMISSLVEDKDLVTTIVNMVRFNSKTYPAPTPVTYFEKHPYYATRPQIERAYTVLSGKEENSDIERFTNNKNVDFLFSTKFMTPKYAKALAHEDDFID</sequence>
<reference evidence="2 3" key="1">
    <citation type="submission" date="2016-10" db="EMBL/GenBank/DDBJ databases">
        <authorList>
            <person name="de Groot N.N."/>
        </authorList>
    </citation>
    <scope>NUCLEOTIDE SEQUENCE [LARGE SCALE GENOMIC DNA]</scope>
    <source>
        <strain evidence="2 3">DSM 1283</strain>
    </source>
</reference>
<evidence type="ECO:0000256" key="1">
    <source>
        <dbReference type="SAM" id="MobiDB-lite"/>
    </source>
</evidence>
<feature type="compositionally biased region" description="Polar residues" evidence="1">
    <location>
        <begin position="21"/>
        <end position="48"/>
    </location>
</feature>
<feature type="compositionally biased region" description="Basic and acidic residues" evidence="1">
    <location>
        <begin position="53"/>
        <end position="62"/>
    </location>
</feature>